<name>A0A9Q9AY88_9PEZI</name>
<evidence type="ECO:0000313" key="3">
    <source>
        <dbReference type="Proteomes" id="UP001056384"/>
    </source>
</evidence>
<dbReference type="EMBL" id="CP099422">
    <property type="protein sequence ID" value="USW53976.1"/>
    <property type="molecule type" value="Genomic_DNA"/>
</dbReference>
<accession>A0A9Q9AY88</accession>
<feature type="region of interest" description="Disordered" evidence="1">
    <location>
        <begin position="225"/>
        <end position="244"/>
    </location>
</feature>
<protein>
    <submittedName>
        <fullName evidence="2">Uncharacterized protein</fullName>
    </submittedName>
</protein>
<gene>
    <name evidence="2" type="ORF">Slin15195_G072950</name>
</gene>
<feature type="region of interest" description="Disordered" evidence="1">
    <location>
        <begin position="385"/>
        <end position="433"/>
    </location>
</feature>
<feature type="compositionally biased region" description="Polar residues" evidence="1">
    <location>
        <begin position="308"/>
        <end position="341"/>
    </location>
</feature>
<evidence type="ECO:0000313" key="2">
    <source>
        <dbReference type="EMBL" id="USW53976.1"/>
    </source>
</evidence>
<reference evidence="2" key="1">
    <citation type="submission" date="2022-06" db="EMBL/GenBank/DDBJ databases">
        <title>Complete genome sequences of two strains of the flax pathogen Septoria linicola.</title>
        <authorList>
            <person name="Lapalu N."/>
            <person name="Simon A."/>
            <person name="Demenou B."/>
            <person name="Paumier D."/>
            <person name="Guillot M.-P."/>
            <person name="Gout L."/>
            <person name="Valade R."/>
        </authorList>
    </citation>
    <scope>NUCLEOTIDE SEQUENCE</scope>
    <source>
        <strain evidence="2">SE15195</strain>
    </source>
</reference>
<feature type="compositionally biased region" description="Low complexity" evidence="1">
    <location>
        <begin position="74"/>
        <end position="92"/>
    </location>
</feature>
<dbReference type="Proteomes" id="UP001056384">
    <property type="component" value="Chromosome 5"/>
</dbReference>
<proteinExistence type="predicted"/>
<dbReference type="AlphaFoldDB" id="A0A9Q9AY88"/>
<sequence>MPPRDLLPTSNSQATSPHNSSTPLISELQRQDLQNAGTTETTAGDEKESKSLKKRLLELAGKKKEGGGKPRMEAANATAFETAAHAADARAASPLTQQRPVDLKPQPQRNPVSPSRLPYHSAVSASPSRLRSSSPRLHSPASSEIFERNVQEPIPISTLGNELTEAHIPAHVMTEDDIPPALDASAEAITSKSLNPDEVEIVMSASHQPAAVSVLDASTSHADLTSLPSPLRHETSVDSEPASSLQASSILQNLEDDVASSYGQLDPTDVRRLSFISFKDIVHSEQQQQHLAGLSEAGNRDSLHIGGQSFSSSINERATSPLRSPRSPVSTHSQITASGGLTTPPPGMHITNPLAEQSPVRLGSPGSLHGTGHGELTIETMRQSIRKTASGDLSNVRHREGSDGMRSAGLSPVSDDHDLLRQAQSGNRSRTNS</sequence>
<feature type="compositionally biased region" description="Polar residues" evidence="1">
    <location>
        <begin position="8"/>
        <end position="24"/>
    </location>
</feature>
<feature type="region of interest" description="Disordered" evidence="1">
    <location>
        <begin position="297"/>
        <end position="373"/>
    </location>
</feature>
<keyword evidence="3" id="KW-1185">Reference proteome</keyword>
<dbReference type="OrthoDB" id="5364312at2759"/>
<dbReference type="PANTHER" id="PTHR42111:SF1">
    <property type="entry name" value="YALI0D23727P"/>
    <property type="match status" value="1"/>
</dbReference>
<feature type="compositionally biased region" description="Polar residues" evidence="1">
    <location>
        <begin position="422"/>
        <end position="433"/>
    </location>
</feature>
<feature type="compositionally biased region" description="Polar residues" evidence="1">
    <location>
        <begin position="31"/>
        <end position="42"/>
    </location>
</feature>
<feature type="region of interest" description="Disordered" evidence="1">
    <location>
        <begin position="1"/>
        <end position="141"/>
    </location>
</feature>
<evidence type="ECO:0000256" key="1">
    <source>
        <dbReference type="SAM" id="MobiDB-lite"/>
    </source>
</evidence>
<feature type="compositionally biased region" description="Low complexity" evidence="1">
    <location>
        <begin position="121"/>
        <end position="141"/>
    </location>
</feature>
<dbReference type="PANTHER" id="PTHR42111">
    <property type="entry name" value="YALI0D23727P"/>
    <property type="match status" value="1"/>
</dbReference>
<organism evidence="2 3">
    <name type="scientific">Septoria linicola</name>
    <dbReference type="NCBI Taxonomy" id="215465"/>
    <lineage>
        <taxon>Eukaryota</taxon>
        <taxon>Fungi</taxon>
        <taxon>Dikarya</taxon>
        <taxon>Ascomycota</taxon>
        <taxon>Pezizomycotina</taxon>
        <taxon>Dothideomycetes</taxon>
        <taxon>Dothideomycetidae</taxon>
        <taxon>Mycosphaerellales</taxon>
        <taxon>Mycosphaerellaceae</taxon>
        <taxon>Septoria</taxon>
    </lineage>
</organism>
<feature type="compositionally biased region" description="Basic and acidic residues" evidence="1">
    <location>
        <begin position="44"/>
        <end position="72"/>
    </location>
</feature>